<accession>A0AAW0GKZ3</accession>
<dbReference type="NCBIfam" id="TIGR00420">
    <property type="entry name" value="trmU"/>
    <property type="match status" value="1"/>
</dbReference>
<dbReference type="PANTHER" id="PTHR11933:SF5">
    <property type="entry name" value="MITOCHONDRIAL TRNA-SPECIFIC 2-THIOURIDYLASE 1"/>
    <property type="match status" value="1"/>
</dbReference>
<comment type="function">
    <text evidence="1">Catalyzes the 2-thiolation of uridine at the wobble position (U34) of mitochondrial tRNA(Lys), tRNA(Glu) and tRNA(Gln). Required for the formation of 5-taurinomethyl-2-thiouridine (tm5s2U) of mitochondrial tRNA(Lys), tRNA(Glu), and tRNA(Gln) at the wobble position. ATP is required to activate the C2 atom of the wobble base.</text>
</comment>
<dbReference type="Gene3D" id="3.40.50.620">
    <property type="entry name" value="HUPs"/>
    <property type="match status" value="1"/>
</dbReference>
<reference evidence="15 16" key="1">
    <citation type="submission" date="2022-09" db="EMBL/GenBank/DDBJ databases">
        <authorList>
            <person name="Palmer J.M."/>
        </authorList>
    </citation>
    <scope>NUCLEOTIDE SEQUENCE [LARGE SCALE GENOMIC DNA]</scope>
    <source>
        <strain evidence="15 16">DSM 7382</strain>
    </source>
</reference>
<evidence type="ECO:0000259" key="14">
    <source>
        <dbReference type="Pfam" id="PF20259"/>
    </source>
</evidence>
<dbReference type="CDD" id="cd01998">
    <property type="entry name" value="MnmA_TRMU-like"/>
    <property type="match status" value="1"/>
</dbReference>
<dbReference type="SUPFAM" id="SSF52402">
    <property type="entry name" value="Adenine nucleotide alpha hydrolases-like"/>
    <property type="match status" value="1"/>
</dbReference>
<dbReference type="Pfam" id="PF20259">
    <property type="entry name" value="tRNA_Me_trans_M"/>
    <property type="match status" value="1"/>
</dbReference>
<evidence type="ECO:0000256" key="7">
    <source>
        <dbReference type="ARBA" id="ARBA00022741"/>
    </source>
</evidence>
<dbReference type="Pfam" id="PF03054">
    <property type="entry name" value="tRNA_Me_trans"/>
    <property type="match status" value="1"/>
</dbReference>
<dbReference type="GO" id="GO:0005524">
    <property type="term" value="F:ATP binding"/>
    <property type="evidence" value="ECO:0007669"/>
    <property type="project" value="UniProtKB-KW"/>
</dbReference>
<evidence type="ECO:0000256" key="3">
    <source>
        <dbReference type="ARBA" id="ARBA00011953"/>
    </source>
</evidence>
<feature type="domain" description="tRNA-specific 2-thiouridylase MnmA-like C-terminal" evidence="13">
    <location>
        <begin position="281"/>
        <end position="363"/>
    </location>
</feature>
<dbReference type="Proteomes" id="UP001385951">
    <property type="component" value="Unassembled WGS sequence"/>
</dbReference>
<dbReference type="GO" id="GO:0000049">
    <property type="term" value="F:tRNA binding"/>
    <property type="evidence" value="ECO:0007669"/>
    <property type="project" value="UniProtKB-KW"/>
</dbReference>
<gene>
    <name evidence="15" type="ORF">QCA50_003473</name>
</gene>
<dbReference type="PANTHER" id="PTHR11933">
    <property type="entry name" value="TRNA 5-METHYLAMINOMETHYL-2-THIOURIDYLATE -METHYLTRANSFERASE"/>
    <property type="match status" value="1"/>
</dbReference>
<dbReference type="InterPro" id="IPR014729">
    <property type="entry name" value="Rossmann-like_a/b/a_fold"/>
</dbReference>
<keyword evidence="4" id="KW-0820">tRNA-binding</keyword>
<evidence type="ECO:0000313" key="16">
    <source>
        <dbReference type="Proteomes" id="UP001385951"/>
    </source>
</evidence>
<keyword evidence="16" id="KW-1185">Reference proteome</keyword>
<dbReference type="FunFam" id="2.30.30.280:FF:000001">
    <property type="entry name" value="tRNA-specific 2-thiouridylase MnmA"/>
    <property type="match status" value="1"/>
</dbReference>
<keyword evidence="8" id="KW-0067">ATP-binding</keyword>
<protein>
    <recommendedName>
        <fullName evidence="3">tRNA-5-taurinomethyluridine 2-sulfurtransferase</fullName>
        <ecNumber evidence="3">2.8.1.14</ecNumber>
    </recommendedName>
</protein>
<evidence type="ECO:0000256" key="8">
    <source>
        <dbReference type="ARBA" id="ARBA00022840"/>
    </source>
</evidence>
<evidence type="ECO:0000313" key="15">
    <source>
        <dbReference type="EMBL" id="KAK7693900.1"/>
    </source>
</evidence>
<feature type="domain" description="tRNA-specific 2-thiouridylase MnmA-like central" evidence="14">
    <location>
        <begin position="210"/>
        <end position="270"/>
    </location>
</feature>
<comment type="caution">
    <text evidence="15">The sequence shown here is derived from an EMBL/GenBank/DDBJ whole genome shotgun (WGS) entry which is preliminary data.</text>
</comment>
<keyword evidence="10" id="KW-1015">Disulfide bond</keyword>
<name>A0AAW0GKZ3_9APHY</name>
<evidence type="ECO:0000259" key="13">
    <source>
        <dbReference type="Pfam" id="PF20258"/>
    </source>
</evidence>
<keyword evidence="6" id="KW-0819">tRNA processing</keyword>
<evidence type="ECO:0000256" key="1">
    <source>
        <dbReference type="ARBA" id="ARBA00003986"/>
    </source>
</evidence>
<keyword evidence="9" id="KW-0694">RNA-binding</keyword>
<evidence type="ECO:0000256" key="2">
    <source>
        <dbReference type="ARBA" id="ARBA00006191"/>
    </source>
</evidence>
<proteinExistence type="inferred from homology"/>
<dbReference type="EMBL" id="JASBNA010000003">
    <property type="protein sequence ID" value="KAK7693900.1"/>
    <property type="molecule type" value="Genomic_DNA"/>
</dbReference>
<dbReference type="NCBIfam" id="NF001138">
    <property type="entry name" value="PRK00143.1"/>
    <property type="match status" value="1"/>
</dbReference>
<comment type="similarity">
    <text evidence="2">Belongs to the MnmA/TRMU family.</text>
</comment>
<evidence type="ECO:0000256" key="4">
    <source>
        <dbReference type="ARBA" id="ARBA00022555"/>
    </source>
</evidence>
<organism evidence="15 16">
    <name type="scientific">Cerrena zonata</name>
    <dbReference type="NCBI Taxonomy" id="2478898"/>
    <lineage>
        <taxon>Eukaryota</taxon>
        <taxon>Fungi</taxon>
        <taxon>Dikarya</taxon>
        <taxon>Basidiomycota</taxon>
        <taxon>Agaricomycotina</taxon>
        <taxon>Agaricomycetes</taxon>
        <taxon>Polyporales</taxon>
        <taxon>Cerrenaceae</taxon>
        <taxon>Cerrena</taxon>
    </lineage>
</organism>
<dbReference type="EC" id="2.8.1.14" evidence="3"/>
<evidence type="ECO:0000256" key="5">
    <source>
        <dbReference type="ARBA" id="ARBA00022679"/>
    </source>
</evidence>
<evidence type="ECO:0000256" key="10">
    <source>
        <dbReference type="ARBA" id="ARBA00023157"/>
    </source>
</evidence>
<dbReference type="GO" id="GO:0005739">
    <property type="term" value="C:mitochondrion"/>
    <property type="evidence" value="ECO:0007669"/>
    <property type="project" value="TreeGrafter"/>
</dbReference>
<dbReference type="InterPro" id="IPR046884">
    <property type="entry name" value="MnmA-like_central"/>
</dbReference>
<dbReference type="InterPro" id="IPR023382">
    <property type="entry name" value="MnmA-like_central_sf"/>
</dbReference>
<dbReference type="AlphaFoldDB" id="A0AAW0GKZ3"/>
<evidence type="ECO:0000256" key="12">
    <source>
        <dbReference type="SAM" id="MobiDB-lite"/>
    </source>
</evidence>
<feature type="region of interest" description="Disordered" evidence="12">
    <location>
        <begin position="123"/>
        <end position="142"/>
    </location>
</feature>
<dbReference type="GO" id="GO:0002143">
    <property type="term" value="P:tRNA wobble position uridine thiolation"/>
    <property type="evidence" value="ECO:0007669"/>
    <property type="project" value="TreeGrafter"/>
</dbReference>
<comment type="catalytic activity">
    <reaction evidence="11">
        <text>5-taurinomethyluridine(34) in tRNA + S-sulfanyl-L-cysteinyl-[protein] + AH2 + ATP = 5-taurinomethyl-2-thiouridine(34) in tRNA + L-cysteinyl-[protein] + A + AMP + diphosphate + H(+)</text>
        <dbReference type="Rhea" id="RHEA:47040"/>
        <dbReference type="Rhea" id="RHEA-COMP:10131"/>
        <dbReference type="Rhea" id="RHEA-COMP:11726"/>
        <dbReference type="Rhea" id="RHEA-COMP:11732"/>
        <dbReference type="Rhea" id="RHEA-COMP:11733"/>
        <dbReference type="ChEBI" id="CHEBI:13193"/>
        <dbReference type="ChEBI" id="CHEBI:15378"/>
        <dbReference type="ChEBI" id="CHEBI:17499"/>
        <dbReference type="ChEBI" id="CHEBI:29950"/>
        <dbReference type="ChEBI" id="CHEBI:30616"/>
        <dbReference type="ChEBI" id="CHEBI:33019"/>
        <dbReference type="ChEBI" id="CHEBI:61963"/>
        <dbReference type="ChEBI" id="CHEBI:87171"/>
        <dbReference type="ChEBI" id="CHEBI:87172"/>
        <dbReference type="ChEBI" id="CHEBI:456215"/>
        <dbReference type="EC" id="2.8.1.14"/>
    </reaction>
</comment>
<dbReference type="GO" id="GO:0016783">
    <property type="term" value="F:sulfurtransferase activity"/>
    <property type="evidence" value="ECO:0007669"/>
    <property type="project" value="InterPro"/>
</dbReference>
<dbReference type="Gene3D" id="2.30.30.280">
    <property type="entry name" value="Adenine nucleotide alpha hydrolases-like domains"/>
    <property type="match status" value="1"/>
</dbReference>
<dbReference type="InterPro" id="IPR004506">
    <property type="entry name" value="MnmA-like"/>
</dbReference>
<dbReference type="InterPro" id="IPR046885">
    <property type="entry name" value="MnmA-like_C"/>
</dbReference>
<sequence length="367" mass="41262">MSGGVDSSVTAGLLARQDYDLSAIFMRNWDTRDESGTDEGCQWKKDWTDVQNVCKKLDIPCQMIDLSKEYWNRVFEPSLRVWEDGGTPNPDVWCNKEVKFGALLDKLTVKDAWLATGHYARKSWSGPPPSEAGPSNPRPKLLRPSDLHKDQTYYLSSISESALAKAIFPIADIPKPEVRKLAKDWALPTASRAESMGLCFVGEKRHFHAWLSQYIPTKPGPFIDDTTGEVIGEHQGLHTFTVGQNARIRGLKEKMFVSRKDPRTNEIFVVPGSTHPALMKKTIFARNWRWIWSDSPPSGIDTSEGSRAQLRFRHCMTDALCTVRRHEQEDSMTIECDEAQHSVAPGQVAVLWDGDWCLGSGIIENAS</sequence>
<dbReference type="Pfam" id="PF20258">
    <property type="entry name" value="tRNA_Me_trans_C"/>
    <property type="match status" value="1"/>
</dbReference>
<dbReference type="Gene3D" id="2.40.30.10">
    <property type="entry name" value="Translation factors"/>
    <property type="match status" value="1"/>
</dbReference>
<evidence type="ECO:0000256" key="11">
    <source>
        <dbReference type="ARBA" id="ARBA00049564"/>
    </source>
</evidence>
<keyword evidence="5" id="KW-0808">Transferase</keyword>
<keyword evidence="7" id="KW-0547">Nucleotide-binding</keyword>
<evidence type="ECO:0000256" key="9">
    <source>
        <dbReference type="ARBA" id="ARBA00022884"/>
    </source>
</evidence>
<evidence type="ECO:0000256" key="6">
    <source>
        <dbReference type="ARBA" id="ARBA00022694"/>
    </source>
</evidence>